<dbReference type="eggNOG" id="ENOG502SYD2">
    <property type="taxonomic scope" value="Eukaryota"/>
</dbReference>
<dbReference type="EMBL" id="KV441388">
    <property type="protein sequence ID" value="OAF61984.1"/>
    <property type="molecule type" value="Genomic_DNA"/>
</dbReference>
<feature type="region of interest" description="Disordered" evidence="1">
    <location>
        <begin position="107"/>
        <end position="132"/>
    </location>
</feature>
<sequence>MCETISGCSISVSDESTTVIGKQTPAPIGTWHDEVWATMTLGDAYSNSVYDALSTQMARDDANGDGTTISFTSGPTAGPTCAGATTACGGTIFSGYYCTPTPTGYPPGSQVPRDPSSGGYSAPTTGIGGSTTTTKPPTSTCTVTNVCNCNESGCDACSPTCCANGTCGSDVCTITGKCNCNESGCDACSPACCANGTCGDTSVAPPKSTAVDRCASFDYGTCGSPFDDACCRTFCSVG</sequence>
<protein>
    <submittedName>
        <fullName evidence="2">Uncharacterized protein</fullName>
    </submittedName>
</protein>
<reference evidence="2" key="1">
    <citation type="submission" date="2016-03" db="EMBL/GenBank/DDBJ databases">
        <title>Updated assembly of Pseudogymnoascus destructans, the fungus causing white-nose syndrome of bats.</title>
        <authorList>
            <person name="Palmer J.M."/>
            <person name="Drees K.P."/>
            <person name="Foster J.T."/>
            <person name="Lindner D.L."/>
        </authorList>
    </citation>
    <scope>NUCLEOTIDE SEQUENCE [LARGE SCALE GENOMIC DNA]</scope>
    <source>
        <strain evidence="2">20631-21</strain>
    </source>
</reference>
<accession>A0A177ALD9</accession>
<name>A0A177ALD9_9PEZI</name>
<proteinExistence type="predicted"/>
<dbReference type="GeneID" id="36284613"/>
<dbReference type="VEuPathDB" id="FungiDB:GMDG_01983"/>
<gene>
    <name evidence="2" type="ORF">VC83_01524</name>
</gene>
<dbReference type="AlphaFoldDB" id="A0A177ALD9"/>
<evidence type="ECO:0000313" key="2">
    <source>
        <dbReference type="EMBL" id="OAF61984.1"/>
    </source>
</evidence>
<feature type="compositionally biased region" description="Low complexity" evidence="1">
    <location>
        <begin position="121"/>
        <end position="132"/>
    </location>
</feature>
<dbReference type="RefSeq" id="XP_024327258.1">
    <property type="nucleotide sequence ID" value="XM_024465199.1"/>
</dbReference>
<organism evidence="2">
    <name type="scientific">Pseudogymnoascus destructans</name>
    <dbReference type="NCBI Taxonomy" id="655981"/>
    <lineage>
        <taxon>Eukaryota</taxon>
        <taxon>Fungi</taxon>
        <taxon>Dikarya</taxon>
        <taxon>Ascomycota</taxon>
        <taxon>Pezizomycotina</taxon>
        <taxon>Leotiomycetes</taxon>
        <taxon>Thelebolales</taxon>
        <taxon>Thelebolaceae</taxon>
        <taxon>Pseudogymnoascus</taxon>
    </lineage>
</organism>
<dbReference type="Proteomes" id="UP000077154">
    <property type="component" value="Unassembled WGS sequence"/>
</dbReference>
<evidence type="ECO:0000256" key="1">
    <source>
        <dbReference type="SAM" id="MobiDB-lite"/>
    </source>
</evidence>
<dbReference type="OrthoDB" id="3779999at2759"/>